<keyword evidence="1" id="KW-0732">Signal</keyword>
<feature type="signal peptide" evidence="1">
    <location>
        <begin position="1"/>
        <end position="20"/>
    </location>
</feature>
<dbReference type="PROSITE" id="PS51257">
    <property type="entry name" value="PROKAR_LIPOPROTEIN"/>
    <property type="match status" value="1"/>
</dbReference>
<evidence type="ECO:0008006" key="4">
    <source>
        <dbReference type="Google" id="ProtNLM"/>
    </source>
</evidence>
<gene>
    <name evidence="2" type="ORF">AGR7C_Cc160299</name>
</gene>
<feature type="chain" id="PRO_5012006484" description="Lipoprotein" evidence="1">
    <location>
        <begin position="21"/>
        <end position="144"/>
    </location>
</feature>
<dbReference type="EMBL" id="FBWG01000008">
    <property type="protein sequence ID" value="CUX24692.1"/>
    <property type="molecule type" value="Genomic_DNA"/>
</dbReference>
<protein>
    <recommendedName>
        <fullName evidence="4">Lipoprotein</fullName>
    </recommendedName>
</protein>
<name>A0A1S7PQC0_9HYPH</name>
<dbReference type="Proteomes" id="UP000191987">
    <property type="component" value="Unassembled WGS sequence"/>
</dbReference>
<dbReference type="AlphaFoldDB" id="A0A1S7PQC0"/>
<proteinExistence type="predicted"/>
<reference evidence="2 3" key="1">
    <citation type="submission" date="2016-01" db="EMBL/GenBank/DDBJ databases">
        <authorList>
            <person name="Oliw E.H."/>
        </authorList>
    </citation>
    <scope>NUCLEOTIDE SEQUENCE [LARGE SCALE GENOMIC DNA]</scope>
    <source>
        <strain evidence="2 3">Zutra 3-1</strain>
    </source>
</reference>
<evidence type="ECO:0000256" key="1">
    <source>
        <dbReference type="SAM" id="SignalP"/>
    </source>
</evidence>
<dbReference type="RefSeq" id="WP_233282920.1">
    <property type="nucleotide sequence ID" value="NZ_LT009748.1"/>
</dbReference>
<evidence type="ECO:0000313" key="2">
    <source>
        <dbReference type="EMBL" id="CUX24692.1"/>
    </source>
</evidence>
<sequence length="144" mass="15839">MKISYVLAISLFTLSSCVSVTPTFDEALMKHIEALNNDIDKIDAAVSAVYEDKTPFSKVEGIYVDAVSNVRSAIYIAEGRATYLRNRVSGRPAQIIHKALLICQEALMTQLAAHRKAPFNVETASTFATKEACSVPKLFEARLK</sequence>
<evidence type="ECO:0000313" key="3">
    <source>
        <dbReference type="Proteomes" id="UP000191987"/>
    </source>
</evidence>
<organism evidence="2 3">
    <name type="scientific">Agrobacterium deltaense Zutra 3/1</name>
    <dbReference type="NCBI Taxonomy" id="1183427"/>
    <lineage>
        <taxon>Bacteria</taxon>
        <taxon>Pseudomonadati</taxon>
        <taxon>Pseudomonadota</taxon>
        <taxon>Alphaproteobacteria</taxon>
        <taxon>Hyphomicrobiales</taxon>
        <taxon>Rhizobiaceae</taxon>
        <taxon>Rhizobium/Agrobacterium group</taxon>
        <taxon>Agrobacterium</taxon>
    </lineage>
</organism>
<accession>A0A1S7PQC0</accession>